<dbReference type="SFLD" id="SFLDG01082">
    <property type="entry name" value="B12-binding_domain_containing"/>
    <property type="match status" value="1"/>
</dbReference>
<evidence type="ECO:0000256" key="5">
    <source>
        <dbReference type="ARBA" id="ARBA00022723"/>
    </source>
</evidence>
<keyword evidence="2" id="KW-0004">4Fe-4S</keyword>
<evidence type="ECO:0000256" key="1">
    <source>
        <dbReference type="ARBA" id="ARBA00001966"/>
    </source>
</evidence>
<dbReference type="InterPro" id="IPR023404">
    <property type="entry name" value="rSAM_horseshoe"/>
</dbReference>
<keyword evidence="4" id="KW-0949">S-adenosyl-L-methionine</keyword>
<dbReference type="RefSeq" id="WP_183115203.1">
    <property type="nucleotide sequence ID" value="NZ_JABEQG010000001.1"/>
</dbReference>
<evidence type="ECO:0000256" key="4">
    <source>
        <dbReference type="ARBA" id="ARBA00022691"/>
    </source>
</evidence>
<dbReference type="PROSITE" id="PS51918">
    <property type="entry name" value="RADICAL_SAM"/>
    <property type="match status" value="1"/>
</dbReference>
<dbReference type="Gene3D" id="3.80.30.20">
    <property type="entry name" value="tm_1862 like domain"/>
    <property type="match status" value="1"/>
</dbReference>
<comment type="cofactor">
    <cofactor evidence="1">
        <name>[4Fe-4S] cluster</name>
        <dbReference type="ChEBI" id="CHEBI:49883"/>
    </cofactor>
</comment>
<dbReference type="Pfam" id="PF04055">
    <property type="entry name" value="Radical_SAM"/>
    <property type="match status" value="1"/>
</dbReference>
<dbReference type="GO" id="GO:0051539">
    <property type="term" value="F:4 iron, 4 sulfur cluster binding"/>
    <property type="evidence" value="ECO:0007669"/>
    <property type="project" value="UniProtKB-KW"/>
</dbReference>
<feature type="domain" description="Radical SAM core" evidence="9">
    <location>
        <begin position="127"/>
        <end position="357"/>
    </location>
</feature>
<dbReference type="SMART" id="SM00729">
    <property type="entry name" value="Elp3"/>
    <property type="match status" value="1"/>
</dbReference>
<feature type="domain" description="MTTase N-terminal" evidence="8">
    <location>
        <begin position="3"/>
        <end position="105"/>
    </location>
</feature>
<gene>
    <name evidence="10" type="primary">mtaB</name>
    <name evidence="10" type="ORF">HLH33_00175</name>
</gene>
<evidence type="ECO:0000256" key="2">
    <source>
        <dbReference type="ARBA" id="ARBA00022485"/>
    </source>
</evidence>
<dbReference type="Pfam" id="PF00919">
    <property type="entry name" value="UPF0004"/>
    <property type="match status" value="1"/>
</dbReference>
<evidence type="ECO:0000259" key="9">
    <source>
        <dbReference type="PROSITE" id="PS51918"/>
    </source>
</evidence>
<dbReference type="InterPro" id="IPR013848">
    <property type="entry name" value="Methylthiotransferase_N"/>
</dbReference>
<dbReference type="InterPro" id="IPR020612">
    <property type="entry name" value="Methylthiotransferase_CS"/>
</dbReference>
<dbReference type="Proteomes" id="UP000550787">
    <property type="component" value="Unassembled WGS sequence"/>
</dbReference>
<dbReference type="InterPro" id="IPR006638">
    <property type="entry name" value="Elp3/MiaA/NifB-like_rSAM"/>
</dbReference>
<dbReference type="Gene3D" id="3.40.50.12160">
    <property type="entry name" value="Methylthiotransferase, N-terminal domain"/>
    <property type="match status" value="1"/>
</dbReference>
<comment type="caution">
    <text evidence="10">The sequence shown here is derived from an EMBL/GenBank/DDBJ whole genome shotgun (WGS) entry which is preliminary data.</text>
</comment>
<protein>
    <submittedName>
        <fullName evidence="10">tRNA (N(6)-L-threonylcarbamoyladenosine(37)-C(2))-methylthiotransferase MtaB</fullName>
    </submittedName>
</protein>
<dbReference type="GO" id="GO:0046872">
    <property type="term" value="F:metal ion binding"/>
    <property type="evidence" value="ECO:0007669"/>
    <property type="project" value="UniProtKB-KW"/>
</dbReference>
<proteinExistence type="predicted"/>
<evidence type="ECO:0000256" key="6">
    <source>
        <dbReference type="ARBA" id="ARBA00023004"/>
    </source>
</evidence>
<sequence length="420" mass="45689">MTAKPEILTFGCRLNTYESEVMRGHAAALDDVIIVNTCAVTAEAERQARQAIRRAHRDRPGARIVVTGCAAQIDPDRWSALPGVTRVLGNREKLEAASWTPAAMQDGHAVSDITAATETVPHLVTEFAGRTRAFVEVQQGCDHRCTFCIIPFGRGPSRSVPVGAVVEQVRALVASGYREIVLTGVDITSWGGDLPGRPALGQLCRRVLALVPELERLRLSSVDPVEIDDDLWRLLAQEGRFMPYLHLSLQAGSDMVLKRMKRRHLVEDVARVLDRARACRPDLGIGADVIAGFPTETDALFAETLDFVRAQRLPYLHVFPYSERPGTPAARMPAVPVAVRKERAAQLRAAGQAAARDYHASLLGRTLNVLLETATTGHSEEFAPVRLAPDRLDGTAAEAGRIVTVRATAIDENGLVAETL</sequence>
<dbReference type="AlphaFoldDB" id="A0A7W4FBN9"/>
<dbReference type="NCBIfam" id="TIGR01579">
    <property type="entry name" value="MiaB-like-C"/>
    <property type="match status" value="1"/>
</dbReference>
<dbReference type="InterPro" id="IPR038135">
    <property type="entry name" value="Methylthiotransferase_N_sf"/>
</dbReference>
<keyword evidence="7" id="KW-0411">Iron-sulfur</keyword>
<reference evidence="10 11" key="1">
    <citation type="submission" date="2020-04" db="EMBL/GenBank/DDBJ databases">
        <title>Description of novel Gluconacetobacter.</title>
        <authorList>
            <person name="Sombolestani A."/>
        </authorList>
    </citation>
    <scope>NUCLEOTIDE SEQUENCE [LARGE SCALE GENOMIC DNA]</scope>
    <source>
        <strain evidence="10 11">LMG 7603</strain>
    </source>
</reference>
<evidence type="ECO:0000256" key="3">
    <source>
        <dbReference type="ARBA" id="ARBA00022679"/>
    </source>
</evidence>
<dbReference type="PROSITE" id="PS01278">
    <property type="entry name" value="MTTASE_RADICAL"/>
    <property type="match status" value="1"/>
</dbReference>
<dbReference type="EMBL" id="JABEQG010000001">
    <property type="protein sequence ID" value="MBB2154738.1"/>
    <property type="molecule type" value="Genomic_DNA"/>
</dbReference>
<dbReference type="PROSITE" id="PS51449">
    <property type="entry name" value="MTTASE_N"/>
    <property type="match status" value="1"/>
</dbReference>
<evidence type="ECO:0000313" key="10">
    <source>
        <dbReference type="EMBL" id="MBB2154738.1"/>
    </source>
</evidence>
<dbReference type="InterPro" id="IPR007197">
    <property type="entry name" value="rSAM"/>
</dbReference>
<evidence type="ECO:0000259" key="8">
    <source>
        <dbReference type="PROSITE" id="PS51449"/>
    </source>
</evidence>
<evidence type="ECO:0000256" key="7">
    <source>
        <dbReference type="ARBA" id="ARBA00023014"/>
    </source>
</evidence>
<dbReference type="PANTHER" id="PTHR11918:SF45">
    <property type="entry name" value="THREONYLCARBAMOYLADENOSINE TRNA METHYLTHIOTRANSFERASE"/>
    <property type="match status" value="1"/>
</dbReference>
<dbReference type="SFLD" id="SFLDS00029">
    <property type="entry name" value="Radical_SAM"/>
    <property type="match status" value="1"/>
</dbReference>
<dbReference type="CDD" id="cd01335">
    <property type="entry name" value="Radical_SAM"/>
    <property type="match status" value="1"/>
</dbReference>
<dbReference type="InterPro" id="IPR006467">
    <property type="entry name" value="MiaB-like_bact"/>
</dbReference>
<dbReference type="SFLD" id="SFLDG01061">
    <property type="entry name" value="methylthiotransferase"/>
    <property type="match status" value="1"/>
</dbReference>
<dbReference type="SUPFAM" id="SSF102114">
    <property type="entry name" value="Radical SAM enzymes"/>
    <property type="match status" value="1"/>
</dbReference>
<keyword evidence="3 10" id="KW-0808">Transferase</keyword>
<keyword evidence="5" id="KW-0479">Metal-binding</keyword>
<dbReference type="InterPro" id="IPR005839">
    <property type="entry name" value="Methylthiotransferase"/>
</dbReference>
<accession>A0A7W4FBN9</accession>
<name>A0A7W4FBN9_GLUDI</name>
<keyword evidence="6" id="KW-0408">Iron</keyword>
<dbReference type="NCBIfam" id="TIGR00089">
    <property type="entry name" value="MiaB/RimO family radical SAM methylthiotransferase"/>
    <property type="match status" value="1"/>
</dbReference>
<dbReference type="GO" id="GO:0035598">
    <property type="term" value="F:tRNA (N(6)-L-threonylcarbamoyladenosine(37)-C(2))-methylthiotransferase activity"/>
    <property type="evidence" value="ECO:0007669"/>
    <property type="project" value="TreeGrafter"/>
</dbReference>
<organism evidence="10 11">
    <name type="scientific">Gluconacetobacter diazotrophicus</name>
    <name type="common">Acetobacter diazotrophicus</name>
    <dbReference type="NCBI Taxonomy" id="33996"/>
    <lineage>
        <taxon>Bacteria</taxon>
        <taxon>Pseudomonadati</taxon>
        <taxon>Pseudomonadota</taxon>
        <taxon>Alphaproteobacteria</taxon>
        <taxon>Acetobacterales</taxon>
        <taxon>Acetobacteraceae</taxon>
        <taxon>Gluconacetobacter</taxon>
    </lineage>
</organism>
<dbReference type="InterPro" id="IPR058240">
    <property type="entry name" value="rSAM_sf"/>
</dbReference>
<dbReference type="PANTHER" id="PTHR11918">
    <property type="entry name" value="RADICAL SAM PROTEINS"/>
    <property type="match status" value="1"/>
</dbReference>
<evidence type="ECO:0000313" key="11">
    <source>
        <dbReference type="Proteomes" id="UP000550787"/>
    </source>
</evidence>